<dbReference type="GO" id="GO:0005886">
    <property type="term" value="C:plasma membrane"/>
    <property type="evidence" value="ECO:0007669"/>
    <property type="project" value="TreeGrafter"/>
</dbReference>
<evidence type="ECO:0000256" key="6">
    <source>
        <dbReference type="SAM" id="MobiDB-lite"/>
    </source>
</evidence>
<evidence type="ECO:0000256" key="4">
    <source>
        <dbReference type="ARBA" id="ARBA00022989"/>
    </source>
</evidence>
<dbReference type="OrthoDB" id="10021397at2759"/>
<feature type="transmembrane region" description="Helical" evidence="7">
    <location>
        <begin position="425"/>
        <end position="444"/>
    </location>
</feature>
<dbReference type="SUPFAM" id="SSF103473">
    <property type="entry name" value="MFS general substrate transporter"/>
    <property type="match status" value="1"/>
</dbReference>
<dbReference type="Proteomes" id="UP000250266">
    <property type="component" value="Unassembled WGS sequence"/>
</dbReference>
<name>A0A8E2J9Z9_9PEZI</name>
<feature type="transmembrane region" description="Helical" evidence="7">
    <location>
        <begin position="341"/>
        <end position="361"/>
    </location>
</feature>
<evidence type="ECO:0000313" key="9">
    <source>
        <dbReference type="Proteomes" id="UP000250266"/>
    </source>
</evidence>
<comment type="subcellular location">
    <subcellularLocation>
        <location evidence="1">Membrane</location>
        <topology evidence="1">Multi-pass membrane protein</topology>
    </subcellularLocation>
</comment>
<evidence type="ECO:0000256" key="1">
    <source>
        <dbReference type="ARBA" id="ARBA00004141"/>
    </source>
</evidence>
<protein>
    <submittedName>
        <fullName evidence="8">MFS general substrate transporter</fullName>
    </submittedName>
</protein>
<feature type="transmembrane region" description="Helical" evidence="7">
    <location>
        <begin position="233"/>
        <end position="253"/>
    </location>
</feature>
<dbReference type="Gene3D" id="1.20.1720.10">
    <property type="entry name" value="Multidrug resistance protein D"/>
    <property type="match status" value="1"/>
</dbReference>
<gene>
    <name evidence="8" type="ORF">K432DRAFT_420117</name>
</gene>
<organism evidence="8 9">
    <name type="scientific">Lepidopterella palustris CBS 459.81</name>
    <dbReference type="NCBI Taxonomy" id="1314670"/>
    <lineage>
        <taxon>Eukaryota</taxon>
        <taxon>Fungi</taxon>
        <taxon>Dikarya</taxon>
        <taxon>Ascomycota</taxon>
        <taxon>Pezizomycotina</taxon>
        <taxon>Dothideomycetes</taxon>
        <taxon>Pleosporomycetidae</taxon>
        <taxon>Mytilinidiales</taxon>
        <taxon>Argynnaceae</taxon>
        <taxon>Lepidopterella</taxon>
    </lineage>
</organism>
<feature type="transmembrane region" description="Helical" evidence="7">
    <location>
        <begin position="397"/>
        <end position="419"/>
    </location>
</feature>
<dbReference type="PANTHER" id="PTHR23501:SF177">
    <property type="entry name" value="MAJOR FACILITATOR SUPERFAMILY (MFS) PROFILE DOMAIN-CONTAINING PROTEIN-RELATED"/>
    <property type="match status" value="1"/>
</dbReference>
<evidence type="ECO:0000256" key="2">
    <source>
        <dbReference type="ARBA" id="ARBA00022448"/>
    </source>
</evidence>
<dbReference type="InterPro" id="IPR011701">
    <property type="entry name" value="MFS"/>
</dbReference>
<keyword evidence="3 7" id="KW-0812">Transmembrane</keyword>
<evidence type="ECO:0000256" key="3">
    <source>
        <dbReference type="ARBA" id="ARBA00022692"/>
    </source>
</evidence>
<evidence type="ECO:0000313" key="8">
    <source>
        <dbReference type="EMBL" id="OCK74840.1"/>
    </source>
</evidence>
<dbReference type="EMBL" id="KV745404">
    <property type="protein sequence ID" value="OCK74840.1"/>
    <property type="molecule type" value="Genomic_DNA"/>
</dbReference>
<reference evidence="8 9" key="1">
    <citation type="journal article" date="2016" name="Nat. Commun.">
        <title>Ectomycorrhizal ecology is imprinted in the genome of the dominant symbiotic fungus Cenococcum geophilum.</title>
        <authorList>
            <consortium name="DOE Joint Genome Institute"/>
            <person name="Peter M."/>
            <person name="Kohler A."/>
            <person name="Ohm R.A."/>
            <person name="Kuo A."/>
            <person name="Krutzmann J."/>
            <person name="Morin E."/>
            <person name="Arend M."/>
            <person name="Barry K.W."/>
            <person name="Binder M."/>
            <person name="Choi C."/>
            <person name="Clum A."/>
            <person name="Copeland A."/>
            <person name="Grisel N."/>
            <person name="Haridas S."/>
            <person name="Kipfer T."/>
            <person name="LaButti K."/>
            <person name="Lindquist E."/>
            <person name="Lipzen A."/>
            <person name="Maire R."/>
            <person name="Meier B."/>
            <person name="Mihaltcheva S."/>
            <person name="Molinier V."/>
            <person name="Murat C."/>
            <person name="Poggeler S."/>
            <person name="Quandt C.A."/>
            <person name="Sperisen C."/>
            <person name="Tritt A."/>
            <person name="Tisserant E."/>
            <person name="Crous P.W."/>
            <person name="Henrissat B."/>
            <person name="Nehls U."/>
            <person name="Egli S."/>
            <person name="Spatafora J.W."/>
            <person name="Grigoriev I.V."/>
            <person name="Martin F.M."/>
        </authorList>
    </citation>
    <scope>NUCLEOTIDE SEQUENCE [LARGE SCALE GENOMIC DNA]</scope>
    <source>
        <strain evidence="8 9">CBS 459.81</strain>
    </source>
</reference>
<feature type="transmembrane region" description="Helical" evidence="7">
    <location>
        <begin position="75"/>
        <end position="93"/>
    </location>
</feature>
<dbReference type="PANTHER" id="PTHR23501">
    <property type="entry name" value="MAJOR FACILITATOR SUPERFAMILY"/>
    <property type="match status" value="1"/>
</dbReference>
<dbReference type="Pfam" id="PF07690">
    <property type="entry name" value="MFS_1"/>
    <property type="match status" value="1"/>
</dbReference>
<feature type="compositionally biased region" description="Basic and acidic residues" evidence="6">
    <location>
        <begin position="12"/>
        <end position="22"/>
    </location>
</feature>
<feature type="transmembrane region" description="Helical" evidence="7">
    <location>
        <begin position="100"/>
        <end position="117"/>
    </location>
</feature>
<accession>A0A8E2J9Z9</accession>
<feature type="transmembrane region" description="Helical" evidence="7">
    <location>
        <begin position="193"/>
        <end position="213"/>
    </location>
</feature>
<evidence type="ECO:0000256" key="5">
    <source>
        <dbReference type="ARBA" id="ARBA00023136"/>
    </source>
</evidence>
<feature type="transmembrane region" description="Helical" evidence="7">
    <location>
        <begin position="265"/>
        <end position="284"/>
    </location>
</feature>
<feature type="transmembrane region" description="Helical" evidence="7">
    <location>
        <begin position="137"/>
        <end position="155"/>
    </location>
</feature>
<dbReference type="AlphaFoldDB" id="A0A8E2J9Z9"/>
<evidence type="ECO:0000256" key="7">
    <source>
        <dbReference type="SAM" id="Phobius"/>
    </source>
</evidence>
<feature type="transmembrane region" description="Helical" evidence="7">
    <location>
        <begin position="167"/>
        <end position="187"/>
    </location>
</feature>
<dbReference type="Gene3D" id="1.20.1250.20">
    <property type="entry name" value="MFS general substrate transporter like domains"/>
    <property type="match status" value="1"/>
</dbReference>
<dbReference type="InterPro" id="IPR036259">
    <property type="entry name" value="MFS_trans_sf"/>
</dbReference>
<keyword evidence="2" id="KW-0813">Transport</keyword>
<keyword evidence="4 7" id="KW-1133">Transmembrane helix</keyword>
<keyword evidence="9" id="KW-1185">Reference proteome</keyword>
<dbReference type="GO" id="GO:0022857">
    <property type="term" value="F:transmembrane transporter activity"/>
    <property type="evidence" value="ECO:0007669"/>
    <property type="project" value="InterPro"/>
</dbReference>
<sequence>MPGNTSTISPAKPEHGIDKTREPTITSVPAEGKVAVMEIKTEDPVAASAPTGLTATDTIKPTGDPLGLVLSYPSGILQAVLIIALLLAMFPVALDMVSTVNFLTLSIIATAIPTITVEFHSVDQVGKAYKFFPLKTLFLACIAVFELGSLLIAVAQNNSTVIVGRAIQGAGGAGITGGCYIICAFITRPKRLPAVMGLFGIVWSCSSVLAPVLGGTPPHSRMASTQGKEIPLLFDFPGMIIMLRAFVCLLLALQDGGVIERWDSGIPIGLLVGFGLLVIIFLVVEWKQGERAMIVGRIMKRRSIAACSVAQAGGFARVYNLPIYFQAARGVSPAESGIRTLPSVLTISIFGLISSATVGKVGYYQPFLWAGAIFITVGSAMIYMLNPNSPASQYIGYQVISGIGMGLVIQVPVIVAQSISTRPDMAVTVAITLFYRFVGGAVGVSSAQSIMNNRLIAALPSNNPAISASRVLAAGANGLRQAFPNSRDLMIVVNAYMEHCNGRSNHFGYIHC</sequence>
<proteinExistence type="predicted"/>
<keyword evidence="5 7" id="KW-0472">Membrane</keyword>
<feature type="region of interest" description="Disordered" evidence="6">
    <location>
        <begin position="1"/>
        <end position="23"/>
    </location>
</feature>
<feature type="transmembrane region" description="Helical" evidence="7">
    <location>
        <begin position="367"/>
        <end position="385"/>
    </location>
</feature>